<evidence type="ECO:0000313" key="1">
    <source>
        <dbReference type="EMBL" id="KPQ41899.1"/>
    </source>
</evidence>
<gene>
    <name evidence="1" type="ORF">MPEBLZ_03550</name>
</gene>
<comment type="caution">
    <text evidence="1">The sequence shown here is derived from an EMBL/GenBank/DDBJ whole genome shotgun (WGS) entry which is preliminary data.</text>
</comment>
<evidence type="ECO:0000313" key="2">
    <source>
        <dbReference type="Proteomes" id="UP000050360"/>
    </source>
</evidence>
<name>A0A0P7ZEG0_9EURY</name>
<accession>A0A0P7ZEG0</accession>
<dbReference type="AlphaFoldDB" id="A0A0P7ZEG0"/>
<protein>
    <submittedName>
        <fullName evidence="1">Uncharacterized protein</fullName>
    </submittedName>
</protein>
<dbReference type="EMBL" id="LKCM01000287">
    <property type="protein sequence ID" value="KPQ41899.1"/>
    <property type="molecule type" value="Genomic_DNA"/>
</dbReference>
<organism evidence="1 2">
    <name type="scientific">Candidatus Methanoperedens nitratireducens</name>
    <dbReference type="NCBI Taxonomy" id="1392998"/>
    <lineage>
        <taxon>Archaea</taxon>
        <taxon>Methanobacteriati</taxon>
        <taxon>Methanobacteriota</taxon>
        <taxon>Stenosarchaea group</taxon>
        <taxon>Methanomicrobia</taxon>
        <taxon>Methanosarcinales</taxon>
        <taxon>ANME-2 cluster</taxon>
        <taxon>Candidatus Methanoperedentaceae</taxon>
        <taxon>Candidatus Methanoperedens</taxon>
    </lineage>
</organism>
<proteinExistence type="predicted"/>
<reference evidence="1 2" key="1">
    <citation type="submission" date="2015-09" db="EMBL/GenBank/DDBJ databases">
        <title>A metagenomics-based metabolic model of nitrate-dependent anaerobic oxidation of methane by Methanoperedens-like archaea.</title>
        <authorList>
            <person name="Arshad A."/>
            <person name="Speth D.R."/>
            <person name="De Graaf R.M."/>
            <person name="Op Den Camp H.J."/>
            <person name="Jetten M.S."/>
            <person name="Welte C.U."/>
        </authorList>
    </citation>
    <scope>NUCLEOTIDE SEQUENCE [LARGE SCALE GENOMIC DNA]</scope>
</reference>
<dbReference type="Proteomes" id="UP000050360">
    <property type="component" value="Unassembled WGS sequence"/>
</dbReference>
<sequence>MNMHFKDMAINFLRKDRPKMFLRQFLIPEESWNRLLNINNLNTLIEISTR</sequence>